<keyword evidence="5" id="KW-1185">Reference proteome</keyword>
<dbReference type="GO" id="GO:0003677">
    <property type="term" value="F:DNA binding"/>
    <property type="evidence" value="ECO:0007669"/>
    <property type="project" value="InterPro"/>
</dbReference>
<proteinExistence type="predicted"/>
<dbReference type="GO" id="GO:0006351">
    <property type="term" value="P:DNA-templated transcription"/>
    <property type="evidence" value="ECO:0007669"/>
    <property type="project" value="InterPro"/>
</dbReference>
<dbReference type="PANTHER" id="PTHR31001:SF85">
    <property type="entry name" value="ZN(II)2CYS6 TRANSCRIPTION FACTOR (EUROFUNG)"/>
    <property type="match status" value="1"/>
</dbReference>
<evidence type="ECO:0000256" key="2">
    <source>
        <dbReference type="ARBA" id="ARBA00023242"/>
    </source>
</evidence>
<name>A0A6A6UH27_9PEZI</name>
<evidence type="ECO:0000256" key="1">
    <source>
        <dbReference type="ARBA" id="ARBA00004123"/>
    </source>
</evidence>
<organism evidence="4 5">
    <name type="scientific">Microthyrium microscopicum</name>
    <dbReference type="NCBI Taxonomy" id="703497"/>
    <lineage>
        <taxon>Eukaryota</taxon>
        <taxon>Fungi</taxon>
        <taxon>Dikarya</taxon>
        <taxon>Ascomycota</taxon>
        <taxon>Pezizomycotina</taxon>
        <taxon>Dothideomycetes</taxon>
        <taxon>Dothideomycetes incertae sedis</taxon>
        <taxon>Microthyriales</taxon>
        <taxon>Microthyriaceae</taxon>
        <taxon>Microthyrium</taxon>
    </lineage>
</organism>
<evidence type="ECO:0000259" key="3">
    <source>
        <dbReference type="SMART" id="SM00906"/>
    </source>
</evidence>
<dbReference type="Pfam" id="PF04082">
    <property type="entry name" value="Fungal_trans"/>
    <property type="match status" value="1"/>
</dbReference>
<accession>A0A6A6UH27</accession>
<dbReference type="GO" id="GO:0005634">
    <property type="term" value="C:nucleus"/>
    <property type="evidence" value="ECO:0007669"/>
    <property type="project" value="UniProtKB-SubCell"/>
</dbReference>
<dbReference type="InterPro" id="IPR050613">
    <property type="entry name" value="Sec_Metabolite_Reg"/>
</dbReference>
<dbReference type="CDD" id="cd12148">
    <property type="entry name" value="fungal_TF_MHR"/>
    <property type="match status" value="1"/>
</dbReference>
<evidence type="ECO:0000313" key="5">
    <source>
        <dbReference type="Proteomes" id="UP000799302"/>
    </source>
</evidence>
<gene>
    <name evidence="4" type="ORF">BT63DRAFT_200131</name>
</gene>
<dbReference type="OrthoDB" id="435881at2759"/>
<dbReference type="InterPro" id="IPR007219">
    <property type="entry name" value="XnlR_reg_dom"/>
</dbReference>
<reference evidence="4" key="1">
    <citation type="journal article" date="2020" name="Stud. Mycol.">
        <title>101 Dothideomycetes genomes: a test case for predicting lifestyles and emergence of pathogens.</title>
        <authorList>
            <person name="Haridas S."/>
            <person name="Albert R."/>
            <person name="Binder M."/>
            <person name="Bloem J."/>
            <person name="Labutti K."/>
            <person name="Salamov A."/>
            <person name="Andreopoulos B."/>
            <person name="Baker S."/>
            <person name="Barry K."/>
            <person name="Bills G."/>
            <person name="Bluhm B."/>
            <person name="Cannon C."/>
            <person name="Castanera R."/>
            <person name="Culley D."/>
            <person name="Daum C."/>
            <person name="Ezra D."/>
            <person name="Gonzalez J."/>
            <person name="Henrissat B."/>
            <person name="Kuo A."/>
            <person name="Liang C."/>
            <person name="Lipzen A."/>
            <person name="Lutzoni F."/>
            <person name="Magnuson J."/>
            <person name="Mondo S."/>
            <person name="Nolan M."/>
            <person name="Ohm R."/>
            <person name="Pangilinan J."/>
            <person name="Park H.-J."/>
            <person name="Ramirez L."/>
            <person name="Alfaro M."/>
            <person name="Sun H."/>
            <person name="Tritt A."/>
            <person name="Yoshinaga Y."/>
            <person name="Zwiers L.-H."/>
            <person name="Turgeon B."/>
            <person name="Goodwin S."/>
            <person name="Spatafora J."/>
            <person name="Crous P."/>
            <person name="Grigoriev I."/>
        </authorList>
    </citation>
    <scope>NUCLEOTIDE SEQUENCE</scope>
    <source>
        <strain evidence="4">CBS 115976</strain>
    </source>
</reference>
<keyword evidence="2" id="KW-0539">Nucleus</keyword>
<dbReference type="Proteomes" id="UP000799302">
    <property type="component" value="Unassembled WGS sequence"/>
</dbReference>
<dbReference type="SMART" id="SM00906">
    <property type="entry name" value="Fungal_trans"/>
    <property type="match status" value="1"/>
</dbReference>
<evidence type="ECO:0000313" key="4">
    <source>
        <dbReference type="EMBL" id="KAF2670743.1"/>
    </source>
</evidence>
<comment type="subcellular location">
    <subcellularLocation>
        <location evidence="1">Nucleus</location>
    </subcellularLocation>
</comment>
<feature type="domain" description="Xylanolytic transcriptional activator regulatory" evidence="3">
    <location>
        <begin position="15"/>
        <end position="87"/>
    </location>
</feature>
<dbReference type="AlphaFoldDB" id="A0A6A6UH27"/>
<dbReference type="GO" id="GO:0008270">
    <property type="term" value="F:zinc ion binding"/>
    <property type="evidence" value="ECO:0007669"/>
    <property type="project" value="InterPro"/>
</dbReference>
<sequence>MIQTFLFQQNQSRQATVILGNAAHTAQRMGYHRDPSHFPYAPWICELRRRLWNYLCCLDALALSSYGAESCLPATADAQPPKNGNDEDWHANRFAKLSSVPLDAKGFKETTFILARRGIAGLTVQLSQFDSNDHAAKERLIRQTKLSLDEKYLNDIDLSNPSQTVVAAFIEVSLSSLRLTLRHRRVMQATASSRDAERYE</sequence>
<dbReference type="EMBL" id="MU004233">
    <property type="protein sequence ID" value="KAF2670743.1"/>
    <property type="molecule type" value="Genomic_DNA"/>
</dbReference>
<dbReference type="PANTHER" id="PTHR31001">
    <property type="entry name" value="UNCHARACTERIZED TRANSCRIPTIONAL REGULATORY PROTEIN"/>
    <property type="match status" value="1"/>
</dbReference>
<protein>
    <recommendedName>
        <fullName evidence="3">Xylanolytic transcriptional activator regulatory domain-containing protein</fullName>
    </recommendedName>
</protein>